<dbReference type="PANTHER" id="PTHR46889">
    <property type="entry name" value="TRANSPOSASE INSF FOR INSERTION SEQUENCE IS3B-RELATED"/>
    <property type="match status" value="1"/>
</dbReference>
<dbReference type="AlphaFoldDB" id="A0A6N7XQ77"/>
<dbReference type="GO" id="GO:0015074">
    <property type="term" value="P:DNA integration"/>
    <property type="evidence" value="ECO:0007669"/>
    <property type="project" value="InterPro"/>
</dbReference>
<evidence type="ECO:0000313" key="3">
    <source>
        <dbReference type="Proteomes" id="UP000469523"/>
    </source>
</evidence>
<dbReference type="SUPFAM" id="SSF53098">
    <property type="entry name" value="Ribonuclease H-like"/>
    <property type="match status" value="1"/>
</dbReference>
<evidence type="ECO:0000313" key="2">
    <source>
        <dbReference type="EMBL" id="MSU02952.1"/>
    </source>
</evidence>
<dbReference type="Gene3D" id="3.30.420.10">
    <property type="entry name" value="Ribonuclease H-like superfamily/Ribonuclease H"/>
    <property type="match status" value="1"/>
</dbReference>
<organism evidence="2 3">
    <name type="scientific">Tissierella pigra</name>
    <dbReference type="NCBI Taxonomy" id="2607614"/>
    <lineage>
        <taxon>Bacteria</taxon>
        <taxon>Bacillati</taxon>
        <taxon>Bacillota</taxon>
        <taxon>Tissierellia</taxon>
        <taxon>Tissierellales</taxon>
        <taxon>Tissierellaceae</taxon>
        <taxon>Tissierella</taxon>
    </lineage>
</organism>
<evidence type="ECO:0000259" key="1">
    <source>
        <dbReference type="PROSITE" id="PS50994"/>
    </source>
</evidence>
<dbReference type="Pfam" id="PF00665">
    <property type="entry name" value="rve"/>
    <property type="match status" value="1"/>
</dbReference>
<dbReference type="InterPro" id="IPR036397">
    <property type="entry name" value="RNaseH_sf"/>
</dbReference>
<dbReference type="InterPro" id="IPR048020">
    <property type="entry name" value="Transpos_IS3"/>
</dbReference>
<feature type="domain" description="Integrase catalytic" evidence="1">
    <location>
        <begin position="1"/>
        <end position="150"/>
    </location>
</feature>
<name>A0A6N7XQ77_9FIRM</name>
<accession>A0A6N7XQ77</accession>
<protein>
    <submittedName>
        <fullName evidence="2">IS3 family transposase</fullName>
    </submittedName>
</protein>
<keyword evidence="3" id="KW-1185">Reference proteome</keyword>
<dbReference type="EMBL" id="VUNQ01000048">
    <property type="protein sequence ID" value="MSU02952.1"/>
    <property type="molecule type" value="Genomic_DNA"/>
</dbReference>
<dbReference type="GO" id="GO:0003676">
    <property type="term" value="F:nucleic acid binding"/>
    <property type="evidence" value="ECO:0007669"/>
    <property type="project" value="InterPro"/>
</dbReference>
<reference evidence="2 3" key="1">
    <citation type="submission" date="2019-09" db="EMBL/GenBank/DDBJ databases">
        <title>In-depth cultivation of the pig gut microbiome towards novel bacterial diversity and tailored functional studies.</title>
        <authorList>
            <person name="Wylensek D."/>
            <person name="Hitch T.C.A."/>
            <person name="Clavel T."/>
        </authorList>
    </citation>
    <scope>NUCLEOTIDE SEQUENCE [LARGE SCALE GENOMIC DNA]</scope>
    <source>
        <strain evidence="2 3">WCA3-693-APC-4?</strain>
    </source>
</reference>
<proteinExistence type="predicted"/>
<comment type="caution">
    <text evidence="2">The sequence shown here is derived from an EMBL/GenBank/DDBJ whole genome shotgun (WGS) entry which is preliminary data.</text>
</comment>
<sequence length="153" mass="17604">MHTIKDGWCYLASVMDLNSRKIVGYSMSKNIDTTLAIKALDNVYILQKPAEGLILHSDLGSQYTSYEFGEYVKKHKITHSFSGKGNPYDNACIESFHSVLKKEEVNLVKYFDFDAARLAIFEYIESWYNSERIHSSLGYITPQEWEDKSKNIA</sequence>
<gene>
    <name evidence="2" type="ORF">FYJ83_15930</name>
</gene>
<dbReference type="Pfam" id="PF13333">
    <property type="entry name" value="rve_2"/>
    <property type="match status" value="1"/>
</dbReference>
<dbReference type="InterPro" id="IPR012337">
    <property type="entry name" value="RNaseH-like_sf"/>
</dbReference>
<dbReference type="InterPro" id="IPR050900">
    <property type="entry name" value="Transposase_IS3/IS150/IS904"/>
</dbReference>
<dbReference type="PROSITE" id="PS50994">
    <property type="entry name" value="INTEGRASE"/>
    <property type="match status" value="1"/>
</dbReference>
<dbReference type="InterPro" id="IPR001584">
    <property type="entry name" value="Integrase_cat-core"/>
</dbReference>
<dbReference type="NCBIfam" id="NF033516">
    <property type="entry name" value="transpos_IS3"/>
    <property type="match status" value="1"/>
</dbReference>
<dbReference type="PANTHER" id="PTHR46889:SF7">
    <property type="entry name" value="TRANSPOSASE FOR INSERTION SEQUENCE ELEMENT IS904"/>
    <property type="match status" value="1"/>
</dbReference>
<dbReference type="Proteomes" id="UP000469523">
    <property type="component" value="Unassembled WGS sequence"/>
</dbReference>